<evidence type="ECO:0000256" key="1">
    <source>
        <dbReference type="SAM" id="Phobius"/>
    </source>
</evidence>
<feature type="transmembrane region" description="Helical" evidence="1">
    <location>
        <begin position="160"/>
        <end position="179"/>
    </location>
</feature>
<feature type="transmembrane region" description="Helical" evidence="1">
    <location>
        <begin position="316"/>
        <end position="336"/>
    </location>
</feature>
<gene>
    <name evidence="2" type="ORF">KOR42_53470</name>
</gene>
<keyword evidence="1" id="KW-1133">Transmembrane helix</keyword>
<evidence type="ECO:0000313" key="3">
    <source>
        <dbReference type="Proteomes" id="UP000317243"/>
    </source>
</evidence>
<reference evidence="2 3" key="1">
    <citation type="submission" date="2019-02" db="EMBL/GenBank/DDBJ databases">
        <title>Deep-cultivation of Planctomycetes and their phenomic and genomic characterization uncovers novel biology.</title>
        <authorList>
            <person name="Wiegand S."/>
            <person name="Jogler M."/>
            <person name="Boedeker C."/>
            <person name="Pinto D."/>
            <person name="Vollmers J."/>
            <person name="Rivas-Marin E."/>
            <person name="Kohn T."/>
            <person name="Peeters S.H."/>
            <person name="Heuer A."/>
            <person name="Rast P."/>
            <person name="Oberbeckmann S."/>
            <person name="Bunk B."/>
            <person name="Jeske O."/>
            <person name="Meyerdierks A."/>
            <person name="Storesund J.E."/>
            <person name="Kallscheuer N."/>
            <person name="Luecker S."/>
            <person name="Lage O.M."/>
            <person name="Pohl T."/>
            <person name="Merkel B.J."/>
            <person name="Hornburger P."/>
            <person name="Mueller R.-W."/>
            <person name="Bruemmer F."/>
            <person name="Labrenz M."/>
            <person name="Spormann A.M."/>
            <person name="Op Den Camp H."/>
            <person name="Overmann J."/>
            <person name="Amann R."/>
            <person name="Jetten M.S.M."/>
            <person name="Mascher T."/>
            <person name="Medema M.H."/>
            <person name="Devos D.P."/>
            <person name="Kaster A.-K."/>
            <person name="Ovreas L."/>
            <person name="Rohde M."/>
            <person name="Galperin M.Y."/>
            <person name="Jogler C."/>
        </authorList>
    </citation>
    <scope>NUCLEOTIDE SEQUENCE [LARGE SCALE GENOMIC DNA]</scope>
    <source>
        <strain evidence="2 3">KOR42</strain>
    </source>
</reference>
<feature type="transmembrane region" description="Helical" evidence="1">
    <location>
        <begin position="106"/>
        <end position="139"/>
    </location>
</feature>
<feature type="transmembrane region" description="Helical" evidence="1">
    <location>
        <begin position="357"/>
        <end position="376"/>
    </location>
</feature>
<feature type="transmembrane region" description="Helical" evidence="1">
    <location>
        <begin position="7"/>
        <end position="28"/>
    </location>
</feature>
<keyword evidence="1" id="KW-0472">Membrane</keyword>
<keyword evidence="1" id="KW-0812">Transmembrane</keyword>
<protein>
    <submittedName>
        <fullName evidence="2">Uncharacterized protein</fullName>
    </submittedName>
</protein>
<dbReference type="AlphaFoldDB" id="A0A5C5V9M7"/>
<comment type="caution">
    <text evidence="2">The sequence shown here is derived from an EMBL/GenBank/DDBJ whole genome shotgun (WGS) entry which is preliminary data.</text>
</comment>
<feature type="transmembrane region" description="Helical" evidence="1">
    <location>
        <begin position="34"/>
        <end position="56"/>
    </location>
</feature>
<proteinExistence type="predicted"/>
<dbReference type="Proteomes" id="UP000317243">
    <property type="component" value="Unassembled WGS sequence"/>
</dbReference>
<feature type="transmembrane region" description="Helical" evidence="1">
    <location>
        <begin position="277"/>
        <end position="296"/>
    </location>
</feature>
<feature type="transmembrane region" description="Helical" evidence="1">
    <location>
        <begin position="68"/>
        <end position="86"/>
    </location>
</feature>
<feature type="transmembrane region" description="Helical" evidence="1">
    <location>
        <begin position="185"/>
        <end position="203"/>
    </location>
</feature>
<keyword evidence="3" id="KW-1185">Reference proteome</keyword>
<organism evidence="2 3">
    <name type="scientific">Thalassoglobus neptunius</name>
    <dbReference type="NCBI Taxonomy" id="1938619"/>
    <lineage>
        <taxon>Bacteria</taxon>
        <taxon>Pseudomonadati</taxon>
        <taxon>Planctomycetota</taxon>
        <taxon>Planctomycetia</taxon>
        <taxon>Planctomycetales</taxon>
        <taxon>Planctomycetaceae</taxon>
        <taxon>Thalassoglobus</taxon>
    </lineage>
</organism>
<name>A0A5C5V9M7_9PLAN</name>
<feature type="transmembrane region" description="Helical" evidence="1">
    <location>
        <begin position="248"/>
        <end position="265"/>
    </location>
</feature>
<accession>A0A5C5V9M7</accession>
<evidence type="ECO:0000313" key="2">
    <source>
        <dbReference type="EMBL" id="TWT34981.1"/>
    </source>
</evidence>
<feature type="transmembrane region" description="Helical" evidence="1">
    <location>
        <begin position="401"/>
        <end position="420"/>
    </location>
</feature>
<feature type="transmembrane region" description="Helical" evidence="1">
    <location>
        <begin position="441"/>
        <end position="463"/>
    </location>
</feature>
<dbReference type="EMBL" id="SIHI01000085">
    <property type="protein sequence ID" value="TWT34981.1"/>
    <property type="molecule type" value="Genomic_DNA"/>
</dbReference>
<sequence>MIGFGSVIVLICGLYLIGGGICCLASMTARQRRIWNSTVLLMAALASMANMWISVGSNSPSAFPADRALFALMSVLLSLIGAALWSATSLQAVDSEEESSIELSRFLFLSGSLLTLCVVSHPVLVVIAYTCCLFAGTFCQYASNGLHWAVMNRSVEKRQAIVVLIGLWGGFALGELSSFEPLRKVSALLIVMSLFTSIAWLPFRREVSGKDYFSIGDTVSRSLLPVLAASVFLFRFSLLSQWSVSEVSVLAVISVCCLGLWGLRLQSEVDGVSRVRILINSIFAQANLATVLSVWSARSPGLSWGESSNLPSVESLLCLILVIESLTALVFVFCTFNRREHEGDGGRALSRSRIWQCAATLSLCGVPPLPGAWWRLMLCNALLLPYQRSVLTHLTEPHRGFIALAIVTLLVNLLLATGGIRQVRLMCSEPSRTSGLMFGQWVWLTIASILGIGFTVAVEQFAAMTG</sequence>